<dbReference type="GO" id="GO:0008641">
    <property type="term" value="F:ubiquitin-like modifier activating enzyme activity"/>
    <property type="evidence" value="ECO:0007669"/>
    <property type="project" value="InterPro"/>
</dbReference>
<dbReference type="NCBIfam" id="TIGR00702">
    <property type="entry name" value="YcaO-type kinase domain"/>
    <property type="match status" value="1"/>
</dbReference>
<dbReference type="AlphaFoldDB" id="A0A3Q9J1X1"/>
<dbReference type="NCBIfam" id="TIGR03882">
    <property type="entry name" value="cyclo_dehyd_2"/>
    <property type="match status" value="1"/>
</dbReference>
<feature type="domain" description="YcaO" evidence="1">
    <location>
        <begin position="406"/>
        <end position="773"/>
    </location>
</feature>
<keyword evidence="2" id="KW-0687">Ribonucleoprotein</keyword>
<proteinExistence type="predicted"/>
<dbReference type="PROSITE" id="PS51664">
    <property type="entry name" value="YCAO"/>
    <property type="match status" value="1"/>
</dbReference>
<dbReference type="PANTHER" id="PTHR37809:SF1">
    <property type="entry name" value="RIBOSOMAL PROTEIN S12 METHYLTHIOTRANSFERASE ACCESSORY FACTOR YCAO"/>
    <property type="match status" value="1"/>
</dbReference>
<evidence type="ECO:0000259" key="1">
    <source>
        <dbReference type="PROSITE" id="PS51664"/>
    </source>
</evidence>
<sequence>MIAADTPISPRTAVDGSTTVTRWAVDPRISVHPLGETGVVALRGEREIILRGKTFRAILDIAEGRSSDEIAAAIGGRVSAAETYYAIEQLRRRGILVPAEPAPDAGCRALWSELGVQRPGDDPMPTPTITVSETGGVSTDVIAGLADGLEASGCIVRTVSGPPDLAAEAPDLLIVVAGDYTDPAIAEINRRCLQFSVPWMLVWPDAHTPWLGPVFRPGATACWECLMNRRRMHRRLHAVLGADGDPVLMPPLSAPSVSALVGRMAALEAAKAARGIVPSLAHDVPAGAAVLLEMNLADWSSTEHIVVRRPQCPECGDPSPRAMQQIRLDAERPREGDDGGTRTLDADETFRRLRHHVSAITGAVSLLEKQPVPFPGVHVWYSGINVALAPEDLLDLDVTVRSVTAGKGTTAEQARVGALAEALERYSASRHGDELVVCGSLNSLHGRAIHPNDAMLFSERQFADAEAHGSPDSWFNRVPAPFDPDATLEWTPIWSLTHDREFLLPTDYLYMGRRDAASIGLMSDSNGCAAGNTVTEAVLQGFYELVERDAVAIWWYNRLNRPGVDLASFGDPWIDDMVASYRARGREIWALDLTTDLGIPVFVALSRREGHDVEAILLGFGAHLDPRIALLRALSEVNQMSPVDERLGDGEQGLDRELRTWLNDATLASQPYLVPDPDAPVWSAFDHPSSTGGDLADDVLTCRTAVERAGMAVYVIDQTRPDIGLSVVRVVVPGLRPFWSRYAPGRLYDVPVALGWLGQAVDEGDLNPIPFFL</sequence>
<protein>
    <submittedName>
        <fullName evidence="2">Ribosomal protein S12 methylthiotransferase accessory factor YcaO</fullName>
    </submittedName>
</protein>
<dbReference type="PANTHER" id="PTHR37809">
    <property type="entry name" value="RIBOSOMAL PROTEIN S12 METHYLTHIOTRANSFERASE ACCESSORY FACTOR YCAO"/>
    <property type="match status" value="1"/>
</dbReference>
<dbReference type="Gene3D" id="3.30.160.660">
    <property type="match status" value="1"/>
</dbReference>
<dbReference type="Gene3D" id="3.30.1330.230">
    <property type="match status" value="1"/>
</dbReference>
<dbReference type="RefSeq" id="WP_164734636.1">
    <property type="nucleotide sequence ID" value="NZ_CP031423.1"/>
</dbReference>
<dbReference type="Gene3D" id="3.30.40.250">
    <property type="match status" value="1"/>
</dbReference>
<dbReference type="GO" id="GO:0016740">
    <property type="term" value="F:transferase activity"/>
    <property type="evidence" value="ECO:0007669"/>
    <property type="project" value="UniProtKB-KW"/>
</dbReference>
<keyword evidence="3" id="KW-1185">Reference proteome</keyword>
<dbReference type="Gene3D" id="3.90.930.60">
    <property type="match status" value="1"/>
</dbReference>
<organism evidence="2 3">
    <name type="scientific">Microbacterium lemovicicum</name>
    <dbReference type="NCBI Taxonomy" id="1072463"/>
    <lineage>
        <taxon>Bacteria</taxon>
        <taxon>Bacillati</taxon>
        <taxon>Actinomycetota</taxon>
        <taxon>Actinomycetes</taxon>
        <taxon>Micrococcales</taxon>
        <taxon>Microbacteriaceae</taxon>
        <taxon>Microbacterium</taxon>
    </lineage>
</organism>
<dbReference type="KEGG" id="mlv:CVS47_02157"/>
<dbReference type="InterPro" id="IPR003776">
    <property type="entry name" value="YcaO-like_dom"/>
</dbReference>
<gene>
    <name evidence="2" type="primary">ycaO</name>
    <name evidence="2" type="ORF">CVS47_02157</name>
</gene>
<dbReference type="NCBIfam" id="TIGR03604">
    <property type="entry name" value="TOMM_cyclo_SagD"/>
    <property type="match status" value="1"/>
</dbReference>
<dbReference type="GO" id="GO:0005840">
    <property type="term" value="C:ribosome"/>
    <property type="evidence" value="ECO:0007669"/>
    <property type="project" value="UniProtKB-KW"/>
</dbReference>
<dbReference type="InterPro" id="IPR027624">
    <property type="entry name" value="TOMM_cyclo_SagD"/>
</dbReference>
<reference evidence="2 3" key="1">
    <citation type="submission" date="2018-08" db="EMBL/GenBank/DDBJ databases">
        <title>Microbacterium lemovicicum sp. nov., a bacterium isolated from a natural uranium-rich soil.</title>
        <authorList>
            <person name="ORTET P."/>
        </authorList>
    </citation>
    <scope>NUCLEOTIDE SEQUENCE [LARGE SCALE GENOMIC DNA]</scope>
    <source>
        <strain evidence="2 3">Viu22</strain>
    </source>
</reference>
<dbReference type="Gene3D" id="3.40.50.720">
    <property type="entry name" value="NAD(P)-binding Rossmann-like Domain"/>
    <property type="match status" value="1"/>
</dbReference>
<dbReference type="EMBL" id="CP031423">
    <property type="protein sequence ID" value="AZS37520.1"/>
    <property type="molecule type" value="Genomic_DNA"/>
</dbReference>
<name>A0A3Q9J1X1_9MICO</name>
<dbReference type="InterPro" id="IPR035985">
    <property type="entry name" value="Ubiquitin-activating_enz"/>
</dbReference>
<dbReference type="Pfam" id="PF02624">
    <property type="entry name" value="YcaO"/>
    <property type="match status" value="1"/>
</dbReference>
<dbReference type="SUPFAM" id="SSF69572">
    <property type="entry name" value="Activating enzymes of the ubiquitin-like proteins"/>
    <property type="match status" value="1"/>
</dbReference>
<accession>A0A3Q9J1X1</accession>
<evidence type="ECO:0000313" key="3">
    <source>
        <dbReference type="Proteomes" id="UP000276888"/>
    </source>
</evidence>
<keyword evidence="2" id="KW-0689">Ribosomal protein</keyword>
<dbReference type="InterPro" id="IPR022291">
    <property type="entry name" value="Bacteriocin_synth_cyclodeHase"/>
</dbReference>
<evidence type="ECO:0000313" key="2">
    <source>
        <dbReference type="EMBL" id="AZS37520.1"/>
    </source>
</evidence>
<keyword evidence="2" id="KW-0808">Transferase</keyword>
<dbReference type="Proteomes" id="UP000276888">
    <property type="component" value="Chromosome"/>
</dbReference>